<gene>
    <name evidence="7" type="ORF">PCO31110_03934</name>
</gene>
<proteinExistence type="inferred from homology"/>
<evidence type="ECO:0000259" key="6">
    <source>
        <dbReference type="SMART" id="SM00062"/>
    </source>
</evidence>
<evidence type="ECO:0000256" key="5">
    <source>
        <dbReference type="ARBA" id="ARBA00070228"/>
    </source>
</evidence>
<evidence type="ECO:0000256" key="4">
    <source>
        <dbReference type="ARBA" id="ARBA00055538"/>
    </source>
</evidence>
<dbReference type="SMART" id="SM00062">
    <property type="entry name" value="PBPb"/>
    <property type="match status" value="1"/>
</dbReference>
<keyword evidence="2" id="KW-0813">Transport</keyword>
<evidence type="ECO:0000256" key="1">
    <source>
        <dbReference type="ARBA" id="ARBA00010742"/>
    </source>
</evidence>
<feature type="domain" description="Solute-binding protein family 3/N-terminal" evidence="6">
    <location>
        <begin position="47"/>
        <end position="267"/>
    </location>
</feature>
<evidence type="ECO:0000313" key="8">
    <source>
        <dbReference type="Proteomes" id="UP000337189"/>
    </source>
</evidence>
<dbReference type="Pfam" id="PF12974">
    <property type="entry name" value="Phosphonate-bd"/>
    <property type="match status" value="1"/>
</dbReference>
<reference evidence="7 8" key="1">
    <citation type="submission" date="2019-08" db="EMBL/GenBank/DDBJ databases">
        <authorList>
            <person name="Peeters C."/>
        </authorList>
    </citation>
    <scope>NUCLEOTIDE SEQUENCE [LARGE SCALE GENOMIC DNA]</scope>
    <source>
        <strain evidence="7 8">LMG 31110</strain>
    </source>
</reference>
<dbReference type="PANTHER" id="PTHR30024">
    <property type="entry name" value="ALIPHATIC SULFONATES-BINDING PROTEIN-RELATED"/>
    <property type="match status" value="1"/>
</dbReference>
<protein>
    <recommendedName>
        <fullName evidence="5">Putative aliphatic sulfonates-binding protein</fullName>
    </recommendedName>
</protein>
<sequence>MGRRRFLSGALRLAGAAAFGLPPLAVSRRAYSRDEFRAAQAIPAGVTLRVGLASRLGPDVQLQIAGALRDLPYRIEWASFEAAPPALEALLSGHIDVFSGGDTPTLAIAARPGNAFVVGAQNNGLYGALLVRGDSPLHQVSELKGKRVAVFRGSGFHNSLVSIIEQAGLRWQDIEPVYLTPADGLAGLISGKVDAWGIWDPNAAIAQRQYGARILATPQRLSYAFQFASKSVLGDSARRAALQDYLVRAQTAADWVRTHAQAWAGKQVETARLSPDAAALAASRTGGQFTPIDDALIATVQQEAERFASLGIIARPVEVRPVFDARFNTVLAAAAARATA</sequence>
<dbReference type="SUPFAM" id="SSF53850">
    <property type="entry name" value="Periplasmic binding protein-like II"/>
    <property type="match status" value="1"/>
</dbReference>
<accession>A0A5E4XH68</accession>
<comment type="similarity">
    <text evidence="1">Belongs to the bacterial solute-binding protein SsuA/TauA family.</text>
</comment>
<dbReference type="InterPro" id="IPR001638">
    <property type="entry name" value="Solute-binding_3/MltF_N"/>
</dbReference>
<dbReference type="PANTHER" id="PTHR30024:SF48">
    <property type="entry name" value="ABC TRANSPORTER SUBSTRATE-BINDING PROTEIN"/>
    <property type="match status" value="1"/>
</dbReference>
<organism evidence="7 8">
    <name type="scientific">Pandoraea communis</name>
    <dbReference type="NCBI Taxonomy" id="2508297"/>
    <lineage>
        <taxon>Bacteria</taxon>
        <taxon>Pseudomonadati</taxon>
        <taxon>Pseudomonadota</taxon>
        <taxon>Betaproteobacteria</taxon>
        <taxon>Burkholderiales</taxon>
        <taxon>Burkholderiaceae</taxon>
        <taxon>Pandoraea</taxon>
    </lineage>
</organism>
<evidence type="ECO:0000313" key="7">
    <source>
        <dbReference type="EMBL" id="VVE35769.1"/>
    </source>
</evidence>
<evidence type="ECO:0000256" key="3">
    <source>
        <dbReference type="ARBA" id="ARBA00022729"/>
    </source>
</evidence>
<dbReference type="EMBL" id="CABPSJ010000005">
    <property type="protein sequence ID" value="VVE35769.1"/>
    <property type="molecule type" value="Genomic_DNA"/>
</dbReference>
<comment type="function">
    <text evidence="4">Part of a binding-protein-dependent transport system for aliphatic sulfonates. Putative binding protein.</text>
</comment>
<dbReference type="Gene3D" id="3.40.190.10">
    <property type="entry name" value="Periplasmic binding protein-like II"/>
    <property type="match status" value="2"/>
</dbReference>
<dbReference type="AlphaFoldDB" id="A0A5E4XH68"/>
<dbReference type="FunFam" id="3.40.190.10:FF:000050">
    <property type="entry name" value="Sulfonate ABC transporter substrate-binding protein"/>
    <property type="match status" value="1"/>
</dbReference>
<dbReference type="Proteomes" id="UP000337189">
    <property type="component" value="Unassembled WGS sequence"/>
</dbReference>
<keyword evidence="3" id="KW-0732">Signal</keyword>
<dbReference type="RefSeq" id="WP_010805917.1">
    <property type="nucleotide sequence ID" value="NZ_CABPSJ010000005.1"/>
</dbReference>
<evidence type="ECO:0000256" key="2">
    <source>
        <dbReference type="ARBA" id="ARBA00022448"/>
    </source>
</evidence>
<name>A0A5E4XH68_9BURK</name>